<evidence type="ECO:0000313" key="5">
    <source>
        <dbReference type="Proteomes" id="UP001156706"/>
    </source>
</evidence>
<dbReference type="PANTHER" id="PTHR35936">
    <property type="entry name" value="MEMBRANE-BOUND LYTIC MUREIN TRANSGLYCOSYLASE F"/>
    <property type="match status" value="1"/>
</dbReference>
<feature type="signal peptide" evidence="2">
    <location>
        <begin position="1"/>
        <end position="27"/>
    </location>
</feature>
<dbReference type="Proteomes" id="UP001156706">
    <property type="component" value="Unassembled WGS sequence"/>
</dbReference>
<gene>
    <name evidence="4" type="ORF">GCM10007907_32080</name>
</gene>
<dbReference type="InterPro" id="IPR001638">
    <property type="entry name" value="Solute-binding_3/MltF_N"/>
</dbReference>
<protein>
    <recommendedName>
        <fullName evidence="3">Solute-binding protein family 3/N-terminal domain-containing protein</fullName>
    </recommendedName>
</protein>
<comment type="caution">
    <text evidence="4">The sequence shown here is derived from an EMBL/GenBank/DDBJ whole genome shotgun (WGS) entry which is preliminary data.</text>
</comment>
<evidence type="ECO:0000256" key="2">
    <source>
        <dbReference type="SAM" id="SignalP"/>
    </source>
</evidence>
<keyword evidence="1 2" id="KW-0732">Signal</keyword>
<name>A0ABQ5YKE0_9NEIS</name>
<sequence length="288" mass="31948">MRYGLPCMAGILNILALWILTATPAMAASTTDCARPWRLGYTLFWLDAEGDQPARPGSVRGVDYDLINELARRVGCSTIQMQMPLTRVLKQVESGGVDINGQKVCTPERGRYAWLLPYLRGKNHILFRRDQGFPAKMQDALADDRLRIGVVRGGVYGAAYDNLLLSFRARGKVVEEPDLDSLYRVFRLGRVGAIISTPPTYQAMLGQRYLDEQVMVVDWAPDEPVYPVCLLLSRKNFNAEQAANVAAALKTMRQDGTIQRILARHLGEKVGGSLLLSADTPALLDTPR</sequence>
<accession>A0ABQ5YKE0</accession>
<feature type="chain" id="PRO_5045198404" description="Solute-binding protein family 3/N-terminal domain-containing protein" evidence="2">
    <location>
        <begin position="28"/>
        <end position="288"/>
    </location>
</feature>
<dbReference type="RefSeq" id="WP_284197491.1">
    <property type="nucleotide sequence ID" value="NZ_BSOG01000004.1"/>
</dbReference>
<evidence type="ECO:0000256" key="1">
    <source>
        <dbReference type="ARBA" id="ARBA00022729"/>
    </source>
</evidence>
<organism evidence="4 5">
    <name type="scientific">Chitinimonas prasina</name>
    <dbReference type="NCBI Taxonomy" id="1434937"/>
    <lineage>
        <taxon>Bacteria</taxon>
        <taxon>Pseudomonadati</taxon>
        <taxon>Pseudomonadota</taxon>
        <taxon>Betaproteobacteria</taxon>
        <taxon>Neisseriales</taxon>
        <taxon>Chitinibacteraceae</taxon>
        <taxon>Chitinimonas</taxon>
    </lineage>
</organism>
<keyword evidence="5" id="KW-1185">Reference proteome</keyword>
<dbReference type="SUPFAM" id="SSF53850">
    <property type="entry name" value="Periplasmic binding protein-like II"/>
    <property type="match status" value="1"/>
</dbReference>
<feature type="domain" description="Solute-binding protein family 3/N-terminal" evidence="3">
    <location>
        <begin position="56"/>
        <end position="267"/>
    </location>
</feature>
<dbReference type="Gene3D" id="3.40.190.10">
    <property type="entry name" value="Periplasmic binding protein-like II"/>
    <property type="match status" value="2"/>
</dbReference>
<evidence type="ECO:0000313" key="4">
    <source>
        <dbReference type="EMBL" id="GLR14418.1"/>
    </source>
</evidence>
<reference evidence="5" key="1">
    <citation type="journal article" date="2019" name="Int. J. Syst. Evol. Microbiol.">
        <title>The Global Catalogue of Microorganisms (GCM) 10K type strain sequencing project: providing services to taxonomists for standard genome sequencing and annotation.</title>
        <authorList>
            <consortium name="The Broad Institute Genomics Platform"/>
            <consortium name="The Broad Institute Genome Sequencing Center for Infectious Disease"/>
            <person name="Wu L."/>
            <person name="Ma J."/>
        </authorList>
    </citation>
    <scope>NUCLEOTIDE SEQUENCE [LARGE SCALE GENOMIC DNA]</scope>
    <source>
        <strain evidence="5">NBRC 110044</strain>
    </source>
</reference>
<dbReference type="PANTHER" id="PTHR35936:SF6">
    <property type="entry name" value="AMINO ACID ABC TRANSPORTER SUBSTRATE-BINDING PAAT FAMILY PROTEIN"/>
    <property type="match status" value="1"/>
</dbReference>
<proteinExistence type="predicted"/>
<evidence type="ECO:0000259" key="3">
    <source>
        <dbReference type="Pfam" id="PF00497"/>
    </source>
</evidence>
<dbReference type="Pfam" id="PF00497">
    <property type="entry name" value="SBP_bac_3"/>
    <property type="match status" value="1"/>
</dbReference>
<dbReference type="EMBL" id="BSOG01000004">
    <property type="protein sequence ID" value="GLR14418.1"/>
    <property type="molecule type" value="Genomic_DNA"/>
</dbReference>